<dbReference type="OrthoDB" id="1345111at2"/>
<gene>
    <name evidence="2" type="ORF">SAMN05421866_2983</name>
</gene>
<sequence>MKTKIYSLLLALSAASAFSQVGINTATPSATLDVNGTLKVRDTQMIPSLPGYTLMVVNDGTFQVAKVDPQVLIDAATTSAGTNTTVYAAKKTSGISLLSLGLFPSGFRAVNFLAAERSIGSAALFSDTDNTYTIPSAGIYAVGFTFKYGTGLQASILANSPGVGILRTRAGVATIIDNRPFSGANLILLSLTISETSLSSIYSFQAGDKISFGLTGSTALDVSLLGASVASFYIYKVSN</sequence>
<dbReference type="AlphaFoldDB" id="A0A1M5THE4"/>
<evidence type="ECO:0000256" key="1">
    <source>
        <dbReference type="SAM" id="SignalP"/>
    </source>
</evidence>
<name>A0A1M5THE4_9FLAO</name>
<reference evidence="3" key="1">
    <citation type="submission" date="2016-11" db="EMBL/GenBank/DDBJ databases">
        <authorList>
            <person name="Varghese N."/>
            <person name="Submissions S."/>
        </authorList>
    </citation>
    <scope>NUCLEOTIDE SEQUENCE [LARGE SCALE GENOMIC DNA]</scope>
    <source>
        <strain evidence="3">DSM 19055</strain>
    </source>
</reference>
<keyword evidence="3" id="KW-1185">Reference proteome</keyword>
<organism evidence="2 3">
    <name type="scientific">Chryseobacterium oranimense</name>
    <dbReference type="NCBI Taxonomy" id="421058"/>
    <lineage>
        <taxon>Bacteria</taxon>
        <taxon>Pseudomonadati</taxon>
        <taxon>Bacteroidota</taxon>
        <taxon>Flavobacteriia</taxon>
        <taxon>Flavobacteriales</taxon>
        <taxon>Weeksellaceae</taxon>
        <taxon>Chryseobacterium group</taxon>
        <taxon>Chryseobacterium</taxon>
    </lineage>
</organism>
<feature type="signal peptide" evidence="1">
    <location>
        <begin position="1"/>
        <end position="19"/>
    </location>
</feature>
<dbReference type="Proteomes" id="UP000184047">
    <property type="component" value="Unassembled WGS sequence"/>
</dbReference>
<dbReference type="eggNOG" id="ENOG5032UBC">
    <property type="taxonomic scope" value="Bacteria"/>
</dbReference>
<keyword evidence="1" id="KW-0732">Signal</keyword>
<evidence type="ECO:0008006" key="4">
    <source>
        <dbReference type="Google" id="ProtNLM"/>
    </source>
</evidence>
<feature type="chain" id="PRO_5009913939" description="C1q domain-containing protein" evidence="1">
    <location>
        <begin position="20"/>
        <end position="239"/>
    </location>
</feature>
<proteinExistence type="predicted"/>
<evidence type="ECO:0000313" key="3">
    <source>
        <dbReference type="Proteomes" id="UP000184047"/>
    </source>
</evidence>
<accession>A0A1M5THE4</accession>
<protein>
    <recommendedName>
        <fullName evidence="4">C1q domain-containing protein</fullName>
    </recommendedName>
</protein>
<dbReference type="EMBL" id="FQWT01000004">
    <property type="protein sequence ID" value="SHH50088.1"/>
    <property type="molecule type" value="Genomic_DNA"/>
</dbReference>
<dbReference type="RefSeq" id="WP_040996092.1">
    <property type="nucleotide sequence ID" value="NZ_FQWT01000004.1"/>
</dbReference>
<evidence type="ECO:0000313" key="2">
    <source>
        <dbReference type="EMBL" id="SHH50088.1"/>
    </source>
</evidence>